<reference evidence="1 2" key="1">
    <citation type="journal article" date="2018" name="New Phytol.">
        <title>Phylogenomics of Endogonaceae and evolution of mycorrhizas within Mucoromycota.</title>
        <authorList>
            <person name="Chang Y."/>
            <person name="Desiro A."/>
            <person name="Na H."/>
            <person name="Sandor L."/>
            <person name="Lipzen A."/>
            <person name="Clum A."/>
            <person name="Barry K."/>
            <person name="Grigoriev I.V."/>
            <person name="Martin F.M."/>
            <person name="Stajich J.E."/>
            <person name="Smith M.E."/>
            <person name="Bonito G."/>
            <person name="Spatafora J.W."/>
        </authorList>
    </citation>
    <scope>NUCLEOTIDE SEQUENCE [LARGE SCALE GENOMIC DNA]</scope>
    <source>
        <strain evidence="1 2">GMNB39</strain>
    </source>
</reference>
<protein>
    <submittedName>
        <fullName evidence="1">Uncharacterized protein</fullName>
    </submittedName>
</protein>
<dbReference type="EMBL" id="RBNI01002234">
    <property type="protein sequence ID" value="RUP49525.1"/>
    <property type="molecule type" value="Genomic_DNA"/>
</dbReference>
<evidence type="ECO:0000313" key="1">
    <source>
        <dbReference type="EMBL" id="RUP49525.1"/>
    </source>
</evidence>
<comment type="caution">
    <text evidence="1">The sequence shown here is derived from an EMBL/GenBank/DDBJ whole genome shotgun (WGS) entry which is preliminary data.</text>
</comment>
<dbReference type="OrthoDB" id="1923159at2759"/>
<evidence type="ECO:0000313" key="2">
    <source>
        <dbReference type="Proteomes" id="UP000268093"/>
    </source>
</evidence>
<dbReference type="Proteomes" id="UP000268093">
    <property type="component" value="Unassembled WGS sequence"/>
</dbReference>
<organism evidence="1 2">
    <name type="scientific">Jimgerdemannia flammicorona</name>
    <dbReference type="NCBI Taxonomy" id="994334"/>
    <lineage>
        <taxon>Eukaryota</taxon>
        <taxon>Fungi</taxon>
        <taxon>Fungi incertae sedis</taxon>
        <taxon>Mucoromycota</taxon>
        <taxon>Mucoromycotina</taxon>
        <taxon>Endogonomycetes</taxon>
        <taxon>Endogonales</taxon>
        <taxon>Endogonaceae</taxon>
        <taxon>Jimgerdemannia</taxon>
    </lineage>
</organism>
<name>A0A433DFG2_9FUNG</name>
<proteinExistence type="predicted"/>
<dbReference type="AlphaFoldDB" id="A0A433DFG2"/>
<keyword evidence="2" id="KW-1185">Reference proteome</keyword>
<accession>A0A433DFG2</accession>
<gene>
    <name evidence="1" type="ORF">BC936DRAFT_142325</name>
</gene>
<sequence>MTICRQGMCAVCALSEDTLPFFAQQVSTPEPNYLLTSTHWRSANLNLPHLHLNCPPSANKRTDIPSSSYTPFLGDAQQSFV</sequence>